<feature type="non-terminal residue" evidence="2">
    <location>
        <position position="379"/>
    </location>
</feature>
<dbReference type="OrthoDB" id="444369at2759"/>
<dbReference type="EMBL" id="CAJNNV010030709">
    <property type="protein sequence ID" value="CAE8633291.1"/>
    <property type="molecule type" value="Genomic_DNA"/>
</dbReference>
<comment type="caution">
    <text evidence="2">The sequence shown here is derived from an EMBL/GenBank/DDBJ whole genome shotgun (WGS) entry which is preliminary data.</text>
</comment>
<feature type="non-terminal residue" evidence="2">
    <location>
        <position position="1"/>
    </location>
</feature>
<organism evidence="2 3">
    <name type="scientific">Polarella glacialis</name>
    <name type="common">Dinoflagellate</name>
    <dbReference type="NCBI Taxonomy" id="89957"/>
    <lineage>
        <taxon>Eukaryota</taxon>
        <taxon>Sar</taxon>
        <taxon>Alveolata</taxon>
        <taxon>Dinophyceae</taxon>
        <taxon>Suessiales</taxon>
        <taxon>Suessiaceae</taxon>
        <taxon>Polarella</taxon>
    </lineage>
</organism>
<evidence type="ECO:0000313" key="2">
    <source>
        <dbReference type="EMBL" id="CAE8633291.1"/>
    </source>
</evidence>
<accession>A0A813H661</accession>
<evidence type="ECO:0000313" key="3">
    <source>
        <dbReference type="Proteomes" id="UP000654075"/>
    </source>
</evidence>
<reference evidence="2" key="1">
    <citation type="submission" date="2021-02" db="EMBL/GenBank/DDBJ databases">
        <authorList>
            <person name="Dougan E. K."/>
            <person name="Rhodes N."/>
            <person name="Thang M."/>
            <person name="Chan C."/>
        </authorList>
    </citation>
    <scope>NUCLEOTIDE SEQUENCE</scope>
</reference>
<name>A0A813H661_POLGL</name>
<feature type="region of interest" description="Disordered" evidence="1">
    <location>
        <begin position="1"/>
        <end position="85"/>
    </location>
</feature>
<protein>
    <submittedName>
        <fullName evidence="2">Uncharacterized protein</fullName>
    </submittedName>
</protein>
<feature type="compositionally biased region" description="Low complexity" evidence="1">
    <location>
        <begin position="20"/>
        <end position="30"/>
    </location>
</feature>
<gene>
    <name evidence="2" type="ORF">PGLA1383_LOCUS49200</name>
</gene>
<dbReference type="Proteomes" id="UP000654075">
    <property type="component" value="Unassembled WGS sequence"/>
</dbReference>
<evidence type="ECO:0000256" key="1">
    <source>
        <dbReference type="SAM" id="MobiDB-lite"/>
    </source>
</evidence>
<dbReference type="AlphaFoldDB" id="A0A813H661"/>
<keyword evidence="3" id="KW-1185">Reference proteome</keyword>
<proteinExistence type="predicted"/>
<sequence length="379" mass="38696">ALPMATAPSGSKVLRESWDADGSGSLSSSATTHCPAPGSDTSEASCDAGGSCPGKGARMKDGETKGKKYGTRATEQGGTAHKQAGQDGEVVYGDCASLQKDGPVANAGSVGHPDNCKVGSAAARVAYAKDLARSAADIAGVFLGRSSYLPPRADSWNKQMGAAAALAHAAGTAAALDLMNCNPDVLLARPLAGRQSAAKLARRRYEEALEMQANFRPPVQADLLDFDSPVAASASTCIPAQAGSTPDAVDAVAGDLPGETPGTLWPGDTVLARYGPAGRFCRARVVRVYSNRGSSLVDVEWLRSTQAGGEQEFLGPWQDESLHRHGLQVGTDVRLPRAGADGCGSTAGQLVPDMSAAALAAEMLLGGSLPSATARSSEF</sequence>